<evidence type="ECO:0000313" key="1">
    <source>
        <dbReference type="EMBL" id="SHK09824.1"/>
    </source>
</evidence>
<dbReference type="EMBL" id="FQZB01000013">
    <property type="protein sequence ID" value="SHK09824.1"/>
    <property type="molecule type" value="Genomic_DNA"/>
</dbReference>
<name>A0A1M6PP89_9CLOT</name>
<sequence length="126" mass="14550">MVDLISNVLTSINTNNVTPLLNNAEKILGGRQLRIVLINIIDWLKLEYKREIQGKPSKPLQLVAKYDWCNNIKTLVESDDIFAKTFSINENGLYYNKNLDNKTLSETRKISYEGYRPPEFLTGKKE</sequence>
<keyword evidence="2" id="KW-1185">Reference proteome</keyword>
<dbReference type="RefSeq" id="WP_072990093.1">
    <property type="nucleotide sequence ID" value="NZ_FQZB01000013.1"/>
</dbReference>
<proteinExistence type="predicted"/>
<dbReference type="OrthoDB" id="2064733at2"/>
<accession>A0A1M6PP89</accession>
<gene>
    <name evidence="1" type="ORF">SAMN02745163_03219</name>
</gene>
<evidence type="ECO:0000313" key="2">
    <source>
        <dbReference type="Proteomes" id="UP000184310"/>
    </source>
</evidence>
<organism evidence="1 2">
    <name type="scientific">Clostridium cavendishii DSM 21758</name>
    <dbReference type="NCBI Taxonomy" id="1121302"/>
    <lineage>
        <taxon>Bacteria</taxon>
        <taxon>Bacillati</taxon>
        <taxon>Bacillota</taxon>
        <taxon>Clostridia</taxon>
        <taxon>Eubacteriales</taxon>
        <taxon>Clostridiaceae</taxon>
        <taxon>Clostridium</taxon>
    </lineage>
</organism>
<dbReference type="AlphaFoldDB" id="A0A1M6PP89"/>
<reference evidence="1 2" key="1">
    <citation type="submission" date="2016-11" db="EMBL/GenBank/DDBJ databases">
        <authorList>
            <person name="Jaros S."/>
            <person name="Januszkiewicz K."/>
            <person name="Wedrychowicz H."/>
        </authorList>
    </citation>
    <scope>NUCLEOTIDE SEQUENCE [LARGE SCALE GENOMIC DNA]</scope>
    <source>
        <strain evidence="1 2">DSM 21758</strain>
    </source>
</reference>
<dbReference type="Proteomes" id="UP000184310">
    <property type="component" value="Unassembled WGS sequence"/>
</dbReference>
<protein>
    <submittedName>
        <fullName evidence="1">Uncharacterized protein</fullName>
    </submittedName>
</protein>